<proteinExistence type="inferred from homology"/>
<dbReference type="InterPro" id="IPR000600">
    <property type="entry name" value="ROK"/>
</dbReference>
<sequence>MHDLLAEGVLSEEGQADSTGGRPAKILRLLAPAGHLLVAELGGTHARLGLADLTGKLLATVERPINIEDGPDAVFDTLTEYFGDLEADYGHTSARRGVCVGLPGPVDVAKGRVETPSRMPGWNHYPAGRQLRDRLGTHALIENDANLLALGQDSLHPGLSSSITVKAGTGIGAGLVIGGALHHGATGMAGDLSHARLPDAGDILCACGNTGCLETVASGAALVREMRATGYDVTSLSEIIELANNGDGLATSLVRGAGRHLGEMLCPIVGFTNPQAVYLGGLLSTLELFVASVRSQLYDGSHPAVTKNLIIDRTGEGPDLALIGGARLLAQTILAESAR</sequence>
<dbReference type="PANTHER" id="PTHR18964">
    <property type="entry name" value="ROK (REPRESSOR, ORF, KINASE) FAMILY"/>
    <property type="match status" value="1"/>
</dbReference>
<protein>
    <submittedName>
        <fullName evidence="2">ROK family protein</fullName>
    </submittedName>
</protein>
<dbReference type="PANTHER" id="PTHR18964:SF173">
    <property type="entry name" value="GLUCOKINASE"/>
    <property type="match status" value="1"/>
</dbReference>
<dbReference type="EMBL" id="CP138335">
    <property type="protein sequence ID" value="XBW08514.1"/>
    <property type="molecule type" value="Genomic_DNA"/>
</dbReference>
<comment type="similarity">
    <text evidence="1">Belongs to the ROK (NagC/XylR) family.</text>
</comment>
<name>A0AAU7V918_9ACTO</name>
<dbReference type="InterPro" id="IPR043129">
    <property type="entry name" value="ATPase_NBD"/>
</dbReference>
<dbReference type="AlphaFoldDB" id="A0AAU7V918"/>
<dbReference type="Gene3D" id="3.30.420.40">
    <property type="match status" value="2"/>
</dbReference>
<accession>A0AAU7V918</accession>
<dbReference type="KEGG" id="sapp:SAC06_02855"/>
<gene>
    <name evidence="2" type="ORF">SAC06_02855</name>
</gene>
<dbReference type="SUPFAM" id="SSF53067">
    <property type="entry name" value="Actin-like ATPase domain"/>
    <property type="match status" value="1"/>
</dbReference>
<reference evidence="2" key="1">
    <citation type="submission" date="2023-11" db="EMBL/GenBank/DDBJ databases">
        <title>Scrofimicrobium hongkongense sp. nov., isolated from a patient with peritonitis.</title>
        <authorList>
            <person name="Lao H.Y."/>
            <person name="Wong A.Y.P."/>
            <person name="Ng T.L."/>
            <person name="Wong R.Y.L."/>
            <person name="Yau M.C.Y."/>
            <person name="Lam J.Y.W."/>
            <person name="Siu G.K.H."/>
        </authorList>
    </citation>
    <scope>NUCLEOTIDE SEQUENCE</scope>
    <source>
        <strain evidence="2">R131</strain>
    </source>
</reference>
<evidence type="ECO:0000256" key="1">
    <source>
        <dbReference type="ARBA" id="ARBA00006479"/>
    </source>
</evidence>
<evidence type="ECO:0000313" key="2">
    <source>
        <dbReference type="EMBL" id="XBW08514.1"/>
    </source>
</evidence>
<dbReference type="Pfam" id="PF00480">
    <property type="entry name" value="ROK"/>
    <property type="match status" value="1"/>
</dbReference>
<dbReference type="RefSeq" id="WP_350258714.1">
    <property type="nucleotide sequence ID" value="NZ_CP138335.1"/>
</dbReference>
<organism evidence="2">
    <name type="scientific">Scrofimicrobium appendicitidis</name>
    <dbReference type="NCBI Taxonomy" id="3079930"/>
    <lineage>
        <taxon>Bacteria</taxon>
        <taxon>Bacillati</taxon>
        <taxon>Actinomycetota</taxon>
        <taxon>Actinomycetes</taxon>
        <taxon>Actinomycetales</taxon>
        <taxon>Actinomycetaceae</taxon>
        <taxon>Scrofimicrobium</taxon>
    </lineage>
</organism>